<dbReference type="SUPFAM" id="SSF49313">
    <property type="entry name" value="Cadherin-like"/>
    <property type="match status" value="5"/>
</dbReference>
<dbReference type="PROSITE" id="PS50268">
    <property type="entry name" value="CADHERIN_2"/>
    <property type="match status" value="5"/>
</dbReference>
<feature type="domain" description="Cadherin" evidence="14">
    <location>
        <begin position="304"/>
        <end position="422"/>
    </location>
</feature>
<accession>A0A8C6UR63</accession>
<dbReference type="GO" id="GO:0016339">
    <property type="term" value="P:calcium-dependent cell-cell adhesion via plasma membrane cell adhesion molecules"/>
    <property type="evidence" value="ECO:0007669"/>
    <property type="project" value="TreeGrafter"/>
</dbReference>
<dbReference type="FunFam" id="2.60.40.60:FF:000095">
    <property type="entry name" value="Cadherin 13"/>
    <property type="match status" value="1"/>
</dbReference>
<dbReference type="Gene3D" id="4.10.900.10">
    <property type="entry name" value="TCF3-CBD (Catenin binding domain)"/>
    <property type="match status" value="1"/>
</dbReference>
<comment type="subcellular location">
    <subcellularLocation>
        <location evidence="1">Cell membrane</location>
    </subcellularLocation>
    <subcellularLocation>
        <location evidence="2">Cytoplasm</location>
    </subcellularLocation>
</comment>
<dbReference type="InterPro" id="IPR015919">
    <property type="entry name" value="Cadherin-like_sf"/>
</dbReference>
<dbReference type="Ensembl" id="ENSNMLT00000044557.1">
    <property type="protein sequence ID" value="ENSNMLP00000040047.1"/>
    <property type="gene ID" value="ENSNMLG00000024643.1"/>
</dbReference>
<evidence type="ECO:0000256" key="8">
    <source>
        <dbReference type="ARBA" id="ARBA00022837"/>
    </source>
</evidence>
<dbReference type="InterPro" id="IPR027397">
    <property type="entry name" value="Catenin-bd_sf"/>
</dbReference>
<dbReference type="Pfam" id="PF00028">
    <property type="entry name" value="Cadherin"/>
    <property type="match status" value="2"/>
</dbReference>
<dbReference type="InterPro" id="IPR020894">
    <property type="entry name" value="Cadherin_CS"/>
</dbReference>
<evidence type="ECO:0000256" key="3">
    <source>
        <dbReference type="ARBA" id="ARBA00022475"/>
    </source>
</evidence>
<dbReference type="SMART" id="SM00112">
    <property type="entry name" value="CA"/>
    <property type="match status" value="4"/>
</dbReference>
<keyword evidence="5" id="KW-0479">Metal-binding</keyword>
<keyword evidence="3" id="KW-1003">Cell membrane</keyword>
<dbReference type="GO" id="GO:0005912">
    <property type="term" value="C:adherens junction"/>
    <property type="evidence" value="ECO:0007669"/>
    <property type="project" value="TreeGrafter"/>
</dbReference>
<evidence type="ECO:0000256" key="10">
    <source>
        <dbReference type="ARBA" id="ARBA00023136"/>
    </source>
</evidence>
<evidence type="ECO:0000259" key="14">
    <source>
        <dbReference type="PROSITE" id="PS50268"/>
    </source>
</evidence>
<dbReference type="GO" id="GO:0060027">
    <property type="term" value="P:convergent extension involved in gastrulation"/>
    <property type="evidence" value="ECO:0007669"/>
    <property type="project" value="UniProtKB-ARBA"/>
</dbReference>
<evidence type="ECO:0000256" key="1">
    <source>
        <dbReference type="ARBA" id="ARBA00004236"/>
    </source>
</evidence>
<dbReference type="FunFam" id="2.60.40.60:FF:000019">
    <property type="entry name" value="Cadherin 2"/>
    <property type="match status" value="1"/>
</dbReference>
<organism evidence="15 16">
    <name type="scientific">Neogobius melanostomus</name>
    <name type="common">round goby</name>
    <dbReference type="NCBI Taxonomy" id="47308"/>
    <lineage>
        <taxon>Eukaryota</taxon>
        <taxon>Metazoa</taxon>
        <taxon>Chordata</taxon>
        <taxon>Craniata</taxon>
        <taxon>Vertebrata</taxon>
        <taxon>Euteleostomi</taxon>
        <taxon>Actinopterygii</taxon>
        <taxon>Neopterygii</taxon>
        <taxon>Teleostei</taxon>
        <taxon>Neoteleostei</taxon>
        <taxon>Acanthomorphata</taxon>
        <taxon>Gobiaria</taxon>
        <taxon>Gobiiformes</taxon>
        <taxon>Gobioidei</taxon>
        <taxon>Gobiidae</taxon>
        <taxon>Benthophilinae</taxon>
        <taxon>Neogobiini</taxon>
        <taxon>Neogobius</taxon>
    </lineage>
</organism>
<protein>
    <recommendedName>
        <fullName evidence="14">Cadherin domain-containing protein</fullName>
    </recommendedName>
</protein>
<reference evidence="15" key="2">
    <citation type="submission" date="2025-09" db="UniProtKB">
        <authorList>
            <consortium name="Ensembl"/>
        </authorList>
    </citation>
    <scope>IDENTIFICATION</scope>
</reference>
<dbReference type="GO" id="GO:0045296">
    <property type="term" value="F:cadherin binding"/>
    <property type="evidence" value="ECO:0007669"/>
    <property type="project" value="TreeGrafter"/>
</dbReference>
<evidence type="ECO:0000256" key="6">
    <source>
        <dbReference type="ARBA" id="ARBA00022729"/>
    </source>
</evidence>
<evidence type="ECO:0000256" key="4">
    <source>
        <dbReference type="ARBA" id="ARBA00022490"/>
    </source>
</evidence>
<keyword evidence="13" id="KW-1133">Transmembrane helix</keyword>
<reference evidence="15" key="1">
    <citation type="submission" date="2025-08" db="UniProtKB">
        <authorList>
            <consortium name="Ensembl"/>
        </authorList>
    </citation>
    <scope>IDENTIFICATION</scope>
</reference>
<feature type="domain" description="Cadherin" evidence="14">
    <location>
        <begin position="201"/>
        <end position="303"/>
    </location>
</feature>
<dbReference type="PANTHER" id="PTHR24027">
    <property type="entry name" value="CADHERIN-23"/>
    <property type="match status" value="1"/>
</dbReference>
<dbReference type="GO" id="GO:0007043">
    <property type="term" value="P:cell-cell junction assembly"/>
    <property type="evidence" value="ECO:0007669"/>
    <property type="project" value="TreeGrafter"/>
</dbReference>
<feature type="domain" description="Cadherin" evidence="14">
    <location>
        <begin position="539"/>
        <end position="633"/>
    </location>
</feature>
<dbReference type="GO" id="GO:0005509">
    <property type="term" value="F:calcium ion binding"/>
    <property type="evidence" value="ECO:0007669"/>
    <property type="project" value="UniProtKB-UniRule"/>
</dbReference>
<keyword evidence="13" id="KW-0812">Transmembrane</keyword>
<keyword evidence="7" id="KW-0677">Repeat</keyword>
<evidence type="ECO:0000313" key="15">
    <source>
        <dbReference type="Ensembl" id="ENSNMLP00000040047.1"/>
    </source>
</evidence>
<sequence>MYIGTKHSLSYHATNQQPAGIVGRLCAVIPGRANIPRHTPTEDSSNMRTAALLLLAVSAALACEDKRSRRTKREELLVRAKRRWVLSTIEITEEDKGPFPKEISQMYNDKKDTVASHLFEISGAGVTEPPLGVFYINETTGKVYARRAVDRETDKCFHIKFDIKDKSTREHIDKELSFDVEVKDINDNAPTFHRTRIVENIPENSPEGILPVRLNSFDPDQEDTINSTMTISMVSQNPTDPKFEVEKIDNRTAQLKYRGCFDYDKVKIYNIIVKVADHGKPPLSSTALIILNITDTNTHLPTFKKNLYFAEVNEMELRDEFLKIQVEDKDTRHTAGWKAEYFFVSGNEGGIYAIKTDPKTNEGVLSIVKLNDVVRTTNSSVIIRVENEEKLFHCKHKPDPAPKPNTVTVTIKTIDLNDAPTFEKAITHVYQKEEEPPGRVLFTPKVTDIESDEIRFVKLYDPADWVHIDPKTGAVSTLKKMDRESPFVVDNVYKVVIGAIDNGDPPATGNGTVFIHLKDINDYAPMLLNKSVTLCYDIGNTVPVRVQDLDADPYSGPFAFSLDTKDTELKDYWKLDPNFGEEGGLTMVSKLASGNYSVPLEIMDQQNKINRETLTVVVCECGGTGACLIQPLTVNIGGAAIGLIIASLLLFLLLLLIFVCHCGKNFHPIPDSTIDEGHQTLIMYNQEGGSSECKAEPAMFLTTTTTTTRNNTATDGRKMAPPMTLTKEEIEIYNKSNYEEGYSTFDYRSGSRRGNGMYNQDTWTNKMGMYLGSSQHSRYSLQVNQHISDHLHRKLQVLTGGQAEEVDYHPHEYAYEGEGSISRDLDQLSLANLDLEFLNHLGPKFKTLGGICQESIKEKNIQF</sequence>
<keyword evidence="9" id="KW-0130">Cell adhesion</keyword>
<evidence type="ECO:0000256" key="9">
    <source>
        <dbReference type="ARBA" id="ARBA00022889"/>
    </source>
</evidence>
<feature type="domain" description="Cadherin" evidence="14">
    <location>
        <begin position="423"/>
        <end position="527"/>
    </location>
</feature>
<evidence type="ECO:0000256" key="7">
    <source>
        <dbReference type="ARBA" id="ARBA00022737"/>
    </source>
</evidence>
<proteinExistence type="predicted"/>
<dbReference type="Gene3D" id="2.60.40.60">
    <property type="entry name" value="Cadherins"/>
    <property type="match status" value="5"/>
</dbReference>
<dbReference type="AlphaFoldDB" id="A0A8C6UR63"/>
<dbReference type="InterPro" id="IPR039808">
    <property type="entry name" value="Cadherin"/>
</dbReference>
<dbReference type="FunFam" id="2.60.40.60:FF:000011">
    <property type="entry name" value="Cadherin 1"/>
    <property type="match status" value="1"/>
</dbReference>
<dbReference type="GO" id="GO:0000902">
    <property type="term" value="P:cell morphogenesis"/>
    <property type="evidence" value="ECO:0007669"/>
    <property type="project" value="TreeGrafter"/>
</dbReference>
<dbReference type="GO" id="GO:0016342">
    <property type="term" value="C:catenin complex"/>
    <property type="evidence" value="ECO:0007669"/>
    <property type="project" value="TreeGrafter"/>
</dbReference>
<keyword evidence="10 13" id="KW-0472">Membrane</keyword>
<feature type="domain" description="Cadherin" evidence="14">
    <location>
        <begin position="119"/>
        <end position="192"/>
    </location>
</feature>
<feature type="transmembrane region" description="Helical" evidence="13">
    <location>
        <begin position="639"/>
        <end position="659"/>
    </location>
</feature>
<keyword evidence="11" id="KW-0325">Glycoprotein</keyword>
<dbReference type="GO" id="GO:0034332">
    <property type="term" value="P:adherens junction organization"/>
    <property type="evidence" value="ECO:0007669"/>
    <property type="project" value="TreeGrafter"/>
</dbReference>
<keyword evidence="16" id="KW-1185">Reference proteome</keyword>
<dbReference type="PANTHER" id="PTHR24027:SF78">
    <property type="entry name" value="CADHERIN-LIKE PROTEIN 26"/>
    <property type="match status" value="1"/>
</dbReference>
<dbReference type="PROSITE" id="PS00232">
    <property type="entry name" value="CADHERIN_1"/>
    <property type="match status" value="1"/>
</dbReference>
<evidence type="ECO:0000256" key="13">
    <source>
        <dbReference type="SAM" id="Phobius"/>
    </source>
</evidence>
<dbReference type="GO" id="GO:0044331">
    <property type="term" value="P:cell-cell adhesion mediated by cadherin"/>
    <property type="evidence" value="ECO:0007669"/>
    <property type="project" value="TreeGrafter"/>
</dbReference>
<name>A0A8C6UR63_9GOBI</name>
<evidence type="ECO:0000256" key="12">
    <source>
        <dbReference type="PROSITE-ProRule" id="PRU00043"/>
    </source>
</evidence>
<dbReference type="CDD" id="cd11304">
    <property type="entry name" value="Cadherin_repeat"/>
    <property type="match status" value="4"/>
</dbReference>
<dbReference type="GO" id="GO:0008013">
    <property type="term" value="F:beta-catenin binding"/>
    <property type="evidence" value="ECO:0007669"/>
    <property type="project" value="TreeGrafter"/>
</dbReference>
<dbReference type="PRINTS" id="PR00205">
    <property type="entry name" value="CADHERIN"/>
</dbReference>
<dbReference type="GO" id="GO:0016477">
    <property type="term" value="P:cell migration"/>
    <property type="evidence" value="ECO:0007669"/>
    <property type="project" value="TreeGrafter"/>
</dbReference>
<dbReference type="InterPro" id="IPR002126">
    <property type="entry name" value="Cadherin-like_dom"/>
</dbReference>
<dbReference type="GO" id="GO:0005737">
    <property type="term" value="C:cytoplasm"/>
    <property type="evidence" value="ECO:0007669"/>
    <property type="project" value="UniProtKB-SubCell"/>
</dbReference>
<dbReference type="GO" id="GO:0007156">
    <property type="term" value="P:homophilic cell adhesion via plasma membrane adhesion molecules"/>
    <property type="evidence" value="ECO:0007669"/>
    <property type="project" value="InterPro"/>
</dbReference>
<evidence type="ECO:0000256" key="2">
    <source>
        <dbReference type="ARBA" id="ARBA00004496"/>
    </source>
</evidence>
<evidence type="ECO:0000256" key="5">
    <source>
        <dbReference type="ARBA" id="ARBA00022723"/>
    </source>
</evidence>
<keyword evidence="4" id="KW-0963">Cytoplasm</keyword>
<evidence type="ECO:0000313" key="16">
    <source>
        <dbReference type="Proteomes" id="UP000694523"/>
    </source>
</evidence>
<keyword evidence="8 12" id="KW-0106">Calcium</keyword>
<evidence type="ECO:0000256" key="11">
    <source>
        <dbReference type="ARBA" id="ARBA00023180"/>
    </source>
</evidence>
<dbReference type="Proteomes" id="UP000694523">
    <property type="component" value="Unplaced"/>
</dbReference>
<keyword evidence="6" id="KW-0732">Signal</keyword>